<evidence type="ECO:0000256" key="5">
    <source>
        <dbReference type="SAM" id="MobiDB-lite"/>
    </source>
</evidence>
<reference evidence="6" key="2">
    <citation type="submission" date="2025-09" db="UniProtKB">
        <authorList>
            <consortium name="Ensembl"/>
        </authorList>
    </citation>
    <scope>IDENTIFICATION</scope>
</reference>
<dbReference type="InterPro" id="IPR005320">
    <property type="entry name" value="Peptidase_S51"/>
</dbReference>
<protein>
    <submittedName>
        <fullName evidence="6">Uncharacterized protein</fullName>
    </submittedName>
</protein>
<dbReference type="InterPro" id="IPR029062">
    <property type="entry name" value="Class_I_gatase-like"/>
</dbReference>
<proteinExistence type="inferred from homology"/>
<dbReference type="Proteomes" id="UP000694408">
    <property type="component" value="Unplaced"/>
</dbReference>
<sequence length="343" mass="37090">RFKGSVLQCRVLHTDLPWRPAKIKGEQTFAPLESRIHPRARKAGGVPGLRCPGNALPAASPAGPCHVPSGPGLRAGGTARAQGLRRARGCLGPAAARSPPACAGPGRAGRPPPHGRQHYRVQVEHGAHEDEQESDGEDGEVQHGQAGAAERRRLGPTPGPPAGQEGADRTGQGAGLGSARLGMGSPRRLLLISNSTLHGGGYLGHCQQHIQSFLGQNVRRVLFIPYALHDRDAYARTAREKFESLGYGLDSIHESCDPVEAVRKSEAIFIGGGNTFRLLKALYDNCLIHEIRKRVLEVKLQILAKSEWLDLMHELLFRQVQADSAFLSLIHFRCRVISNNLVN</sequence>
<keyword evidence="4" id="KW-0720">Serine protease</keyword>
<feature type="compositionally biased region" description="Low complexity" evidence="5">
    <location>
        <begin position="92"/>
        <end position="109"/>
    </location>
</feature>
<dbReference type="Pfam" id="PF03575">
    <property type="entry name" value="Peptidase_S51"/>
    <property type="match status" value="1"/>
</dbReference>
<evidence type="ECO:0000313" key="7">
    <source>
        <dbReference type="Proteomes" id="UP000694408"/>
    </source>
</evidence>
<evidence type="ECO:0000256" key="1">
    <source>
        <dbReference type="ARBA" id="ARBA00006534"/>
    </source>
</evidence>
<keyword evidence="7" id="KW-1185">Reference proteome</keyword>
<dbReference type="SUPFAM" id="SSF52317">
    <property type="entry name" value="Class I glutamine amidotransferase-like"/>
    <property type="match status" value="1"/>
</dbReference>
<name>A0A8C5NNH6_JUNHY</name>
<evidence type="ECO:0000256" key="2">
    <source>
        <dbReference type="ARBA" id="ARBA00022670"/>
    </source>
</evidence>
<dbReference type="Gene3D" id="3.40.50.880">
    <property type="match status" value="1"/>
</dbReference>
<feature type="region of interest" description="Disordered" evidence="5">
    <location>
        <begin position="91"/>
        <end position="181"/>
    </location>
</feature>
<dbReference type="GO" id="GO:0008236">
    <property type="term" value="F:serine-type peptidase activity"/>
    <property type="evidence" value="ECO:0007669"/>
    <property type="project" value="UniProtKB-KW"/>
</dbReference>
<keyword evidence="3" id="KW-0378">Hydrolase</keyword>
<dbReference type="AlphaFoldDB" id="A0A8C5NNH6"/>
<evidence type="ECO:0000256" key="3">
    <source>
        <dbReference type="ARBA" id="ARBA00022801"/>
    </source>
</evidence>
<evidence type="ECO:0000313" key="6">
    <source>
        <dbReference type="Ensembl" id="ENSJHYP00000012723.1"/>
    </source>
</evidence>
<keyword evidence="2" id="KW-0645">Protease</keyword>
<dbReference type="PANTHER" id="PTHR20842:SF0">
    <property type="entry name" value="ALPHA-ASPARTYL DIPEPTIDASE"/>
    <property type="match status" value="1"/>
</dbReference>
<feature type="compositionally biased region" description="Acidic residues" evidence="5">
    <location>
        <begin position="130"/>
        <end position="139"/>
    </location>
</feature>
<accession>A0A8C5NNH6</accession>
<evidence type="ECO:0000256" key="4">
    <source>
        <dbReference type="ARBA" id="ARBA00022825"/>
    </source>
</evidence>
<dbReference type="GO" id="GO:0006508">
    <property type="term" value="P:proteolysis"/>
    <property type="evidence" value="ECO:0007669"/>
    <property type="project" value="UniProtKB-KW"/>
</dbReference>
<dbReference type="PANTHER" id="PTHR20842">
    <property type="entry name" value="PROTEASE S51 ALPHA-ASPARTYL DIPEPTIDASE"/>
    <property type="match status" value="1"/>
</dbReference>
<reference evidence="6" key="1">
    <citation type="submission" date="2025-08" db="UniProtKB">
        <authorList>
            <consortium name="Ensembl"/>
        </authorList>
    </citation>
    <scope>IDENTIFICATION</scope>
</reference>
<comment type="similarity">
    <text evidence="1">Belongs to the peptidase S51 family.</text>
</comment>
<dbReference type="Ensembl" id="ENSJHYT00000015378.1">
    <property type="protein sequence ID" value="ENSJHYP00000012723.1"/>
    <property type="gene ID" value="ENSJHYG00000009893.1"/>
</dbReference>
<organism evidence="6 7">
    <name type="scientific">Junco hyemalis</name>
    <name type="common">Dark-eyed junco</name>
    <dbReference type="NCBI Taxonomy" id="40217"/>
    <lineage>
        <taxon>Eukaryota</taxon>
        <taxon>Metazoa</taxon>
        <taxon>Chordata</taxon>
        <taxon>Craniata</taxon>
        <taxon>Vertebrata</taxon>
        <taxon>Euteleostomi</taxon>
        <taxon>Archelosauria</taxon>
        <taxon>Archosauria</taxon>
        <taxon>Dinosauria</taxon>
        <taxon>Saurischia</taxon>
        <taxon>Theropoda</taxon>
        <taxon>Coelurosauria</taxon>
        <taxon>Aves</taxon>
        <taxon>Neognathae</taxon>
        <taxon>Neoaves</taxon>
        <taxon>Telluraves</taxon>
        <taxon>Australaves</taxon>
        <taxon>Passeriformes</taxon>
        <taxon>Passerellidae</taxon>
        <taxon>Junco</taxon>
    </lineage>
</organism>